<dbReference type="InterPro" id="IPR026870">
    <property type="entry name" value="Zinc_ribbon_dom"/>
</dbReference>
<evidence type="ECO:0000313" key="3">
    <source>
        <dbReference type="Proteomes" id="UP001196661"/>
    </source>
</evidence>
<reference evidence="2 3" key="1">
    <citation type="journal article" date="2021" name="Mar. Drugs">
        <title>Genome Reduction and Secondary Metabolism of the Marine Sponge-Associated Cyanobacterium Leptothoe.</title>
        <authorList>
            <person name="Konstantinou D."/>
            <person name="Popin R.V."/>
            <person name="Fewer D.P."/>
            <person name="Sivonen K."/>
            <person name="Gkelis S."/>
        </authorList>
    </citation>
    <scope>NUCLEOTIDE SEQUENCE [LARGE SCALE GENOMIC DNA]</scope>
    <source>
        <strain evidence="2 3">TAU-MAC 1615</strain>
    </source>
</reference>
<dbReference type="EMBL" id="JADOER010000009">
    <property type="protein sequence ID" value="MBT9312738.1"/>
    <property type="molecule type" value="Genomic_DNA"/>
</dbReference>
<comment type="caution">
    <text evidence="2">The sequence shown here is derived from an EMBL/GenBank/DDBJ whole genome shotgun (WGS) entry which is preliminary data.</text>
</comment>
<protein>
    <submittedName>
        <fullName evidence="2">Zinc ribbon domain-containing protein</fullName>
    </submittedName>
</protein>
<feature type="domain" description="Zinc-ribbon" evidence="1">
    <location>
        <begin position="163"/>
        <end position="185"/>
    </location>
</feature>
<evidence type="ECO:0000259" key="1">
    <source>
        <dbReference type="Pfam" id="PF13240"/>
    </source>
</evidence>
<dbReference type="Proteomes" id="UP001196661">
    <property type="component" value="Unassembled WGS sequence"/>
</dbReference>
<keyword evidence="3" id="KW-1185">Reference proteome</keyword>
<evidence type="ECO:0000313" key="2">
    <source>
        <dbReference type="EMBL" id="MBT9312738.1"/>
    </source>
</evidence>
<accession>A0ABS5Y4H7</accession>
<organism evidence="2 3">
    <name type="scientific">Leptothoe kymatousa TAU-MAC 1615</name>
    <dbReference type="NCBI Taxonomy" id="2364775"/>
    <lineage>
        <taxon>Bacteria</taxon>
        <taxon>Bacillati</taxon>
        <taxon>Cyanobacteriota</taxon>
        <taxon>Cyanophyceae</taxon>
        <taxon>Nodosilineales</taxon>
        <taxon>Cymatolegaceae</taxon>
        <taxon>Leptothoe</taxon>
        <taxon>Leptothoe kymatousa</taxon>
    </lineage>
</organism>
<gene>
    <name evidence="2" type="ORF">IXB28_11010</name>
</gene>
<name>A0ABS5Y4H7_9CYAN</name>
<dbReference type="Pfam" id="PF13240">
    <property type="entry name" value="Zn_Ribbon_1"/>
    <property type="match status" value="1"/>
</dbReference>
<proteinExistence type="predicted"/>
<sequence length="189" mass="20241">MAYLCELAPGHRVYLDNQGDQTTITTLMALPGQQQQATSTSTTGVWTAPPTAYQQAGGAIFKIFTAQGETCIYVQGNSISTATSAPSATSQQLSVQLTTEAPPSPPTMEPMSPMTMDKPMAMGNMQMSMNPMEMRMGNMELKMDSMAQPPASPPPQPSAAQQFCTQCGTKVAPEDRFCGHCGHNLKKQN</sequence>
<dbReference type="RefSeq" id="WP_215618625.1">
    <property type="nucleotide sequence ID" value="NZ_JADOER010000009.1"/>
</dbReference>